<evidence type="ECO:0000256" key="2">
    <source>
        <dbReference type="SAM" id="SignalP"/>
    </source>
</evidence>
<name>A0A2M8QA38_9CHLR</name>
<dbReference type="InterPro" id="IPR006311">
    <property type="entry name" value="TAT_signal"/>
</dbReference>
<keyword evidence="2" id="KW-0732">Signal</keyword>
<gene>
    <name evidence="3" type="ORF">CUN48_12620</name>
</gene>
<dbReference type="GO" id="GO:0016787">
    <property type="term" value="F:hydrolase activity"/>
    <property type="evidence" value="ECO:0007669"/>
    <property type="project" value="UniProtKB-KW"/>
</dbReference>
<organism evidence="3 4">
    <name type="scientific">Candidatus Thermofonsia Clade 3 bacterium</name>
    <dbReference type="NCBI Taxonomy" id="2364212"/>
    <lineage>
        <taxon>Bacteria</taxon>
        <taxon>Bacillati</taxon>
        <taxon>Chloroflexota</taxon>
        <taxon>Candidatus Thermofontia</taxon>
        <taxon>Candidatus Thermofonsia Clade 3</taxon>
    </lineage>
</organism>
<dbReference type="EMBL" id="PGTN01000112">
    <property type="protein sequence ID" value="PJF46667.1"/>
    <property type="molecule type" value="Genomic_DNA"/>
</dbReference>
<dbReference type="AlphaFoldDB" id="A0A2M8QA38"/>
<dbReference type="CDD" id="cd05829">
    <property type="entry name" value="Sortase_F"/>
    <property type="match status" value="1"/>
</dbReference>
<dbReference type="InterPro" id="IPR005754">
    <property type="entry name" value="Sortase"/>
</dbReference>
<feature type="chain" id="PRO_5014876629" description="Sortase" evidence="2">
    <location>
        <begin position="26"/>
        <end position="188"/>
    </location>
</feature>
<dbReference type="Proteomes" id="UP000230790">
    <property type="component" value="Unassembled WGS sequence"/>
</dbReference>
<sequence>MRPVSRREALRALAGLMLAWPGVGAVAPSPPAALSIPALGLRDAPVVLLPIVNGAWDESRLGAREVGLLQTTGRWPGDALAMVLAAHVTLEGGAHGPFYGLAALPVGARVILQTRSGQVWRYRTVSHQLLQPSDVKAIYRRDGRRLFLLTCATWSQSKQAYVRRLLVEARLDTRPAEQPRLILALSGI</sequence>
<dbReference type="Gene3D" id="2.40.260.10">
    <property type="entry name" value="Sortase"/>
    <property type="match status" value="1"/>
</dbReference>
<evidence type="ECO:0000313" key="3">
    <source>
        <dbReference type="EMBL" id="PJF46667.1"/>
    </source>
</evidence>
<dbReference type="InterPro" id="IPR023365">
    <property type="entry name" value="Sortase_dom-sf"/>
</dbReference>
<evidence type="ECO:0000256" key="1">
    <source>
        <dbReference type="ARBA" id="ARBA00022801"/>
    </source>
</evidence>
<evidence type="ECO:0008006" key="5">
    <source>
        <dbReference type="Google" id="ProtNLM"/>
    </source>
</evidence>
<accession>A0A2M8QA38</accession>
<dbReference type="Pfam" id="PF04203">
    <property type="entry name" value="Sortase"/>
    <property type="match status" value="1"/>
</dbReference>
<dbReference type="SUPFAM" id="SSF63817">
    <property type="entry name" value="Sortase"/>
    <property type="match status" value="1"/>
</dbReference>
<comment type="caution">
    <text evidence="3">The sequence shown here is derived from an EMBL/GenBank/DDBJ whole genome shotgun (WGS) entry which is preliminary data.</text>
</comment>
<keyword evidence="1" id="KW-0378">Hydrolase</keyword>
<dbReference type="PROSITE" id="PS51318">
    <property type="entry name" value="TAT"/>
    <property type="match status" value="1"/>
</dbReference>
<evidence type="ECO:0000313" key="4">
    <source>
        <dbReference type="Proteomes" id="UP000230790"/>
    </source>
</evidence>
<proteinExistence type="predicted"/>
<dbReference type="InterPro" id="IPR042001">
    <property type="entry name" value="Sortase_F"/>
</dbReference>
<protein>
    <recommendedName>
        <fullName evidence="5">Sortase</fullName>
    </recommendedName>
</protein>
<reference evidence="3 4" key="1">
    <citation type="submission" date="2017-11" db="EMBL/GenBank/DDBJ databases">
        <title>Evolution of Phototrophy in the Chloroflexi Phylum Driven by Horizontal Gene Transfer.</title>
        <authorList>
            <person name="Ward L.M."/>
            <person name="Hemp J."/>
            <person name="Shih P.M."/>
            <person name="Mcglynn S.E."/>
            <person name="Fischer W."/>
        </authorList>
    </citation>
    <scope>NUCLEOTIDE SEQUENCE [LARGE SCALE GENOMIC DNA]</scope>
    <source>
        <strain evidence="3">JP3_7</strain>
    </source>
</reference>
<feature type="signal peptide" evidence="2">
    <location>
        <begin position="1"/>
        <end position="25"/>
    </location>
</feature>